<dbReference type="Gene3D" id="3.30.420.10">
    <property type="entry name" value="Ribonuclease H-like superfamily/Ribonuclease H"/>
    <property type="match status" value="1"/>
</dbReference>
<evidence type="ECO:0000313" key="4">
    <source>
        <dbReference type="EMBL" id="RYN16994.1"/>
    </source>
</evidence>
<comment type="caution">
    <text evidence="4">The sequence shown here is derived from an EMBL/GenBank/DDBJ whole genome shotgun (WGS) entry which is preliminary data.</text>
</comment>
<keyword evidence="1" id="KW-0238">DNA-binding</keyword>
<name>A0A4Q4LYK3_9PLEO</name>
<feature type="domain" description="HTH CENPB-type" evidence="3">
    <location>
        <begin position="50"/>
        <end position="115"/>
    </location>
</feature>
<dbReference type="EMBL" id="PDXA01000187">
    <property type="protein sequence ID" value="RYN16994.1"/>
    <property type="molecule type" value="Genomic_DNA"/>
</dbReference>
<evidence type="ECO:0000256" key="1">
    <source>
        <dbReference type="ARBA" id="ARBA00023125"/>
    </source>
</evidence>
<dbReference type="Proteomes" id="UP000292402">
    <property type="component" value="Unassembled WGS sequence"/>
</dbReference>
<gene>
    <name evidence="4" type="ORF">AA0114_g13015</name>
</gene>
<dbReference type="SMART" id="SM00674">
    <property type="entry name" value="CENPB"/>
    <property type="match status" value="1"/>
</dbReference>
<reference evidence="5" key="1">
    <citation type="journal article" date="2019" name="bioRxiv">
        <title>Genomics, evolutionary history and diagnostics of the Alternaria alternata species group including apple and Asian pear pathotypes.</title>
        <authorList>
            <person name="Armitage A.D."/>
            <person name="Cockerton H.M."/>
            <person name="Sreenivasaprasad S."/>
            <person name="Woodhall J.W."/>
            <person name="Lane C.R."/>
            <person name="Harrison R.J."/>
            <person name="Clarkson J.P."/>
        </authorList>
    </citation>
    <scope>NUCLEOTIDE SEQUENCE [LARGE SCALE GENOMIC DNA]</scope>
    <source>
        <strain evidence="5">FERA 1082</strain>
    </source>
</reference>
<evidence type="ECO:0000256" key="2">
    <source>
        <dbReference type="SAM" id="MobiDB-lite"/>
    </source>
</evidence>
<proteinExistence type="predicted"/>
<feature type="region of interest" description="Disordered" evidence="2">
    <location>
        <begin position="36"/>
        <end position="58"/>
    </location>
</feature>
<dbReference type="Pfam" id="PF03184">
    <property type="entry name" value="DDE_1"/>
    <property type="match status" value="1"/>
</dbReference>
<feature type="compositionally biased region" description="Basic and acidic residues" evidence="2">
    <location>
        <begin position="538"/>
        <end position="559"/>
    </location>
</feature>
<feature type="region of interest" description="Disordered" evidence="2">
    <location>
        <begin position="501"/>
        <end position="629"/>
    </location>
</feature>
<evidence type="ECO:0000313" key="5">
    <source>
        <dbReference type="Proteomes" id="UP000292402"/>
    </source>
</evidence>
<protein>
    <recommendedName>
        <fullName evidence="3">HTH CENPB-type domain-containing protein</fullName>
    </recommendedName>
</protein>
<organism evidence="4 5">
    <name type="scientific">Alternaria tenuissima</name>
    <dbReference type="NCBI Taxonomy" id="119927"/>
    <lineage>
        <taxon>Eukaryota</taxon>
        <taxon>Fungi</taxon>
        <taxon>Dikarya</taxon>
        <taxon>Ascomycota</taxon>
        <taxon>Pezizomycotina</taxon>
        <taxon>Dothideomycetes</taxon>
        <taxon>Pleosporomycetidae</taxon>
        <taxon>Pleosporales</taxon>
        <taxon>Pleosporineae</taxon>
        <taxon>Pleosporaceae</taxon>
        <taxon>Alternaria</taxon>
        <taxon>Alternaria sect. Alternaria</taxon>
        <taxon>Alternaria alternata complex</taxon>
    </lineage>
</organism>
<feature type="region of interest" description="Disordered" evidence="2">
    <location>
        <begin position="456"/>
        <end position="478"/>
    </location>
</feature>
<dbReference type="AlphaFoldDB" id="A0A4Q4LYK3"/>
<feature type="compositionally biased region" description="Basic residues" evidence="2">
    <location>
        <begin position="585"/>
        <end position="595"/>
    </location>
</feature>
<dbReference type="PANTHER" id="PTHR19303">
    <property type="entry name" value="TRANSPOSON"/>
    <property type="match status" value="1"/>
</dbReference>
<dbReference type="Pfam" id="PF03221">
    <property type="entry name" value="HTH_Tnp_Tc5"/>
    <property type="match status" value="1"/>
</dbReference>
<dbReference type="PANTHER" id="PTHR19303:SF74">
    <property type="entry name" value="POGO TRANSPOSABLE ELEMENT WITH KRAB DOMAIN"/>
    <property type="match status" value="1"/>
</dbReference>
<dbReference type="InterPro" id="IPR036397">
    <property type="entry name" value="RNaseH_sf"/>
</dbReference>
<dbReference type="GO" id="GO:0003677">
    <property type="term" value="F:DNA binding"/>
    <property type="evidence" value="ECO:0007669"/>
    <property type="project" value="UniProtKB-KW"/>
</dbReference>
<sequence length="629" mass="72217">MDPIQEAIKYIESREAGDNFSYRKVAKIFGVDRTTLSRRHQGTQQPRGTEAAEHRRNLNPQQEDELISFVEGQTRDGVPPTRSILKNFGSAVAQHEVSDSWVTRFQHRHPDELISKWDTGMDRERHFADNKRKYELYFNLLHSKMREHEIEERNTYNMDEKGFFVGIAHRRKRIFSKAVYESGERTAAMRDGNREWVTLLACVCASGEALPPALIYQGISGVQSSWVDDLLAEQHQIFVSHSASGWSNNDLGLAWLQQVFERFTAAKARRQWRLLILDGHASHLTPDFLEYCEAKRIMVMVYPPHSTHSLQPLDVVLFSPLSKHYTEELTQRLQRTQGISRITKRDFYSNFWPAWSSTMTHDLILKSFQATGVWPMDADPVLQRFNNQPQQQDDEPRIGEQGDGDTWPQLRKIFEAAVADKAKFEAKRLSQGLHSLQVNNELLRLQNAELRAELNLMRSRPSKSTTLTTQEGDDWHGGAVFYSPRKLASLRARKAAELDEAAEQQLQKTRDRERKAAEAAEKKRSQEAAKVARQQAKIAKDAEQLRQREEKAAARELKKLQQQAATPKKTHDTANKRKREASAKPVKKPTKRRRVVAPSSQVVDGPPRAPSPPKFGLHTRQIKTPARYK</sequence>
<feature type="compositionally biased region" description="Basic and acidic residues" evidence="2">
    <location>
        <begin position="508"/>
        <end position="527"/>
    </location>
</feature>
<dbReference type="InterPro" id="IPR004875">
    <property type="entry name" value="DDE_SF_endonuclease_dom"/>
</dbReference>
<accession>A0A4Q4LYK3</accession>
<evidence type="ECO:0000259" key="3">
    <source>
        <dbReference type="PROSITE" id="PS51253"/>
    </source>
</evidence>
<dbReference type="GO" id="GO:0005634">
    <property type="term" value="C:nucleus"/>
    <property type="evidence" value="ECO:0007669"/>
    <property type="project" value="TreeGrafter"/>
</dbReference>
<dbReference type="PROSITE" id="PS51253">
    <property type="entry name" value="HTH_CENPB"/>
    <property type="match status" value="1"/>
</dbReference>
<dbReference type="InterPro" id="IPR006600">
    <property type="entry name" value="HTH_CenpB_DNA-bd_dom"/>
</dbReference>
<dbReference type="InterPro" id="IPR050863">
    <property type="entry name" value="CenT-Element_Derived"/>
</dbReference>